<sequence length="181" mass="19658">MKKDVNPSVIILVLVVSSIGSIAAALDIANYFSSFGQPSIALLNSQGFSQDYPSVLTNGTSINLLLSITLPNAISNQYAIAVYVSNASDFSHEAQAPIGKLVAIFGLPKASNVSFPISITIWYKVVHGQKMVYKIVVNGVSLNESIKIDYSLLGVFFQLVKVRGSGYTFTHEWVNLWLNVK</sequence>
<dbReference type="Proteomes" id="UP000240569">
    <property type="component" value="Unassembled WGS sequence"/>
</dbReference>
<dbReference type="EMBL" id="NEXD01000039">
    <property type="protein sequence ID" value="PSN85242.1"/>
    <property type="molecule type" value="Genomic_DNA"/>
</dbReference>
<evidence type="ECO:0000313" key="2">
    <source>
        <dbReference type="Proteomes" id="UP000240569"/>
    </source>
</evidence>
<accession>A0A2R6AFT3</accession>
<proteinExistence type="predicted"/>
<organism evidence="1 2">
    <name type="scientific">Candidatus Marsarchaeota G1 archaeon BE_D</name>
    <dbReference type="NCBI Taxonomy" id="1978156"/>
    <lineage>
        <taxon>Archaea</taxon>
        <taxon>Candidatus Marsarchaeota</taxon>
        <taxon>Candidatus Marsarchaeota group 1</taxon>
    </lineage>
</organism>
<reference evidence="1 2" key="1">
    <citation type="submission" date="2017-04" db="EMBL/GenBank/DDBJ databases">
        <title>Novel microbial lineages endemic to geothermal iron-oxide mats fill important gaps in the evolutionary history of Archaea.</title>
        <authorList>
            <person name="Jay Z.J."/>
            <person name="Beam J.P."/>
            <person name="Dlakic M."/>
            <person name="Rusch D.B."/>
            <person name="Kozubal M.A."/>
            <person name="Inskeep W.P."/>
        </authorList>
    </citation>
    <scope>NUCLEOTIDE SEQUENCE [LARGE SCALE GENOMIC DNA]</scope>
    <source>
        <strain evidence="1">BE_D</strain>
    </source>
</reference>
<name>A0A2R6AFT3_9ARCH</name>
<comment type="caution">
    <text evidence="1">The sequence shown here is derived from an EMBL/GenBank/DDBJ whole genome shotgun (WGS) entry which is preliminary data.</text>
</comment>
<dbReference type="AlphaFoldDB" id="A0A2R6AFT3"/>
<gene>
    <name evidence="1" type="ORF">B9Q02_07110</name>
</gene>
<protein>
    <submittedName>
        <fullName evidence="1">Uncharacterized protein</fullName>
    </submittedName>
</protein>
<evidence type="ECO:0000313" key="1">
    <source>
        <dbReference type="EMBL" id="PSN85242.1"/>
    </source>
</evidence>